<dbReference type="Pfam" id="PF12704">
    <property type="entry name" value="MacB_PCD"/>
    <property type="match status" value="2"/>
</dbReference>
<feature type="transmembrane region" description="Helical" evidence="6">
    <location>
        <begin position="293"/>
        <end position="315"/>
    </location>
</feature>
<feature type="domain" description="ABC3 transporter permease C-terminal" evidence="7">
    <location>
        <begin position="687"/>
        <end position="800"/>
    </location>
</feature>
<evidence type="ECO:0000259" key="8">
    <source>
        <dbReference type="Pfam" id="PF12704"/>
    </source>
</evidence>
<dbReference type="InterPro" id="IPR003838">
    <property type="entry name" value="ABC3_permease_C"/>
</dbReference>
<dbReference type="GO" id="GO:0022857">
    <property type="term" value="F:transmembrane transporter activity"/>
    <property type="evidence" value="ECO:0007669"/>
    <property type="project" value="TreeGrafter"/>
</dbReference>
<evidence type="ECO:0000313" key="9">
    <source>
        <dbReference type="EMBL" id="QGY46657.1"/>
    </source>
</evidence>
<name>A0A6I6K2C6_9BACT</name>
<gene>
    <name evidence="9" type="ORF">GM418_24240</name>
</gene>
<keyword evidence="10" id="KW-1185">Reference proteome</keyword>
<feature type="transmembrane region" description="Helical" evidence="6">
    <location>
        <begin position="771"/>
        <end position="790"/>
    </location>
</feature>
<protein>
    <submittedName>
        <fullName evidence="9">FtsX-like permease family protein</fullName>
    </submittedName>
</protein>
<sequence length="807" mass="91250">MIKNILKHSLRALKKQRGYVAINIFGLSIGIASSLIIALFIIHQLSFDQFNLKKDRIYRLTLDGKIGEQEVNAAYTASVIGPTMATDFPEVEKFCRLNIFGETIVKKEDLIFSVKDFVEVDSSFFEIFSIPLLKGNIQTVLTEPNTMVLSESMAKTIFGSEDPIDKMLQINTRKEPYRITGVMANFPEETHFNADILTSFVTNRRANDPEWLNNSFSTYVLLKPNTSPKNVEAKFPGMVEKYIGPRVQQLFGVSLSDFLSQGNRYNFHLQPLTSIHHDPTVEHEVKPAIDPKYLIIFGSIAILIIVIASINFMNLSTAQATKRAKEIGVKKVSGSSKSMLVLQFLTDSVVISFIALIIAVIMVFIALPFFNNLLDAHFRFNLFSHFYKIPVLFLFAFVVGILAGAYPAFYLSSFNPSTVLKGKVKDGVKNGKLRSILVSVQFLISIVLIIGTIIMYRQLTYMVNKDLGFGKDRLLVIEQAGSIGDQVNTFKQEVLKLPGIRNVSASTAVPGHNNNNNGYMLEGRDGQTFLMQTAYVDYDFLDTYGMQLTDGRFFDRSYGSDKEACIVNQKTIEEFGIDDFQQTRFVVIFNDSGEKTYMPIIGVCNDFHFESLHNRINPYIMRFKQEGNNWGYITVKFNSDASVNSVKQIEDIWKRFASNNPLQYFFMNDDFSHMYKAERQNAELSVVFAILGIFIAALGLFGLTSFTIEQRTKEVGVRKALGASGISIFYLISKEIIVLVCIATAVAWPLIYWVASNWLHNYYYRINLRVFEFVIGFALAIAIALTTISYKTLKSIQINPANTLRYE</sequence>
<evidence type="ECO:0000256" key="5">
    <source>
        <dbReference type="ARBA" id="ARBA00023136"/>
    </source>
</evidence>
<evidence type="ECO:0000256" key="2">
    <source>
        <dbReference type="ARBA" id="ARBA00022475"/>
    </source>
</evidence>
<evidence type="ECO:0000256" key="6">
    <source>
        <dbReference type="SAM" id="Phobius"/>
    </source>
</evidence>
<feature type="transmembrane region" description="Helical" evidence="6">
    <location>
        <begin position="684"/>
        <end position="708"/>
    </location>
</feature>
<evidence type="ECO:0000256" key="3">
    <source>
        <dbReference type="ARBA" id="ARBA00022692"/>
    </source>
</evidence>
<dbReference type="EMBL" id="CP046401">
    <property type="protein sequence ID" value="QGY46657.1"/>
    <property type="molecule type" value="Genomic_DNA"/>
</dbReference>
<comment type="subcellular location">
    <subcellularLocation>
        <location evidence="1">Cell membrane</location>
        <topology evidence="1">Multi-pass membrane protein</topology>
    </subcellularLocation>
</comment>
<evidence type="ECO:0000256" key="4">
    <source>
        <dbReference type="ARBA" id="ARBA00022989"/>
    </source>
</evidence>
<dbReference type="PANTHER" id="PTHR30572:SF18">
    <property type="entry name" value="ABC-TYPE MACROLIDE FAMILY EXPORT SYSTEM PERMEASE COMPONENT 2"/>
    <property type="match status" value="1"/>
</dbReference>
<dbReference type="PANTHER" id="PTHR30572">
    <property type="entry name" value="MEMBRANE COMPONENT OF TRANSPORTER-RELATED"/>
    <property type="match status" value="1"/>
</dbReference>
<keyword evidence="3 6" id="KW-0812">Transmembrane</keyword>
<dbReference type="InterPro" id="IPR025857">
    <property type="entry name" value="MacB_PCD"/>
</dbReference>
<reference evidence="9 10" key="1">
    <citation type="submission" date="2019-11" db="EMBL/GenBank/DDBJ databases">
        <authorList>
            <person name="Zheng R.K."/>
            <person name="Sun C.M."/>
        </authorList>
    </citation>
    <scope>NUCLEOTIDE SEQUENCE [LARGE SCALE GENOMIC DNA]</scope>
    <source>
        <strain evidence="9 10">WC007</strain>
    </source>
</reference>
<evidence type="ECO:0000313" key="10">
    <source>
        <dbReference type="Proteomes" id="UP000428260"/>
    </source>
</evidence>
<feature type="transmembrane region" description="Helical" evidence="6">
    <location>
        <begin position="728"/>
        <end position="751"/>
    </location>
</feature>
<feature type="transmembrane region" description="Helical" evidence="6">
    <location>
        <begin position="389"/>
        <end position="412"/>
    </location>
</feature>
<feature type="domain" description="MacB-like periplasmic core" evidence="8">
    <location>
        <begin position="21"/>
        <end position="234"/>
    </location>
</feature>
<dbReference type="RefSeq" id="WP_158869785.1">
    <property type="nucleotide sequence ID" value="NZ_CP046401.1"/>
</dbReference>
<feature type="transmembrane region" description="Helical" evidence="6">
    <location>
        <begin position="433"/>
        <end position="456"/>
    </location>
</feature>
<feature type="transmembrane region" description="Helical" evidence="6">
    <location>
        <begin position="340"/>
        <end position="369"/>
    </location>
</feature>
<dbReference type="AlphaFoldDB" id="A0A6I6K2C6"/>
<accession>A0A6I6K2C6</accession>
<feature type="domain" description="ABC3 transporter permease C-terminal" evidence="7">
    <location>
        <begin position="299"/>
        <end position="416"/>
    </location>
</feature>
<dbReference type="KEGG" id="mcos:GM418_24240"/>
<feature type="transmembrane region" description="Helical" evidence="6">
    <location>
        <begin position="20"/>
        <end position="42"/>
    </location>
</feature>
<proteinExistence type="predicted"/>
<keyword evidence="5 6" id="KW-0472">Membrane</keyword>
<keyword evidence="4 6" id="KW-1133">Transmembrane helix</keyword>
<organism evidence="9 10">
    <name type="scientific">Maribellus comscasis</name>
    <dbReference type="NCBI Taxonomy" id="2681766"/>
    <lineage>
        <taxon>Bacteria</taxon>
        <taxon>Pseudomonadati</taxon>
        <taxon>Bacteroidota</taxon>
        <taxon>Bacteroidia</taxon>
        <taxon>Marinilabiliales</taxon>
        <taxon>Prolixibacteraceae</taxon>
        <taxon>Maribellus</taxon>
    </lineage>
</organism>
<evidence type="ECO:0000256" key="1">
    <source>
        <dbReference type="ARBA" id="ARBA00004651"/>
    </source>
</evidence>
<dbReference type="Pfam" id="PF02687">
    <property type="entry name" value="FtsX"/>
    <property type="match status" value="2"/>
</dbReference>
<dbReference type="Proteomes" id="UP000428260">
    <property type="component" value="Chromosome"/>
</dbReference>
<evidence type="ECO:0000259" key="7">
    <source>
        <dbReference type="Pfam" id="PF02687"/>
    </source>
</evidence>
<feature type="domain" description="MacB-like periplasmic core" evidence="8">
    <location>
        <begin position="444"/>
        <end position="648"/>
    </location>
</feature>
<keyword evidence="2" id="KW-1003">Cell membrane</keyword>
<dbReference type="InterPro" id="IPR050250">
    <property type="entry name" value="Macrolide_Exporter_MacB"/>
</dbReference>
<dbReference type="GO" id="GO:0005886">
    <property type="term" value="C:plasma membrane"/>
    <property type="evidence" value="ECO:0007669"/>
    <property type="project" value="UniProtKB-SubCell"/>
</dbReference>